<keyword evidence="1" id="KW-1133">Transmembrane helix</keyword>
<sequence>MNTGSSSTRVGVYEPLTTWEMYLKLKEKRFHPTTPVVVPGKLNADRRLSFMANPDPYAIAAIMTTAPKIEVIPLIDFFYYYISFLPDIRFSKTPRGYMNVVQQFHLPFYSWRSTRQEPKDNRLKTDNSPLRKVYNVQFLRGEPSDTTSEIDYLCEGQISVLITAIDRRIWTGYCFVDTYYQEESRKQSVGGYCKDDSDEDGLQTDPFTNGECDSNKPILDPGHYFLTALDSQLRVCYFEWTDTAHQIRARVQQYINKFASSSPKLQASSFEEDEEPSEWLCQTRHMLTLLVESLDNTIHCLDNYACKDHNLSPYEHRCFECIRQTISDLKICLRELRGVLSWCDEHERALNLRNIDAQKKVSRLQTTSAQHNQTATYFLLYIVSPITVAAAMLSMQEKAIPSILGPNKSSFIVLAPVLGVLVAALARLIHSRESILPALGEWVQRWQMKRQLDRDIELENV</sequence>
<evidence type="ECO:0000313" key="2">
    <source>
        <dbReference type="EMBL" id="CEG05243.1"/>
    </source>
</evidence>
<keyword evidence="1" id="KW-0812">Transmembrane</keyword>
<feature type="transmembrane region" description="Helical" evidence="1">
    <location>
        <begin position="375"/>
        <end position="395"/>
    </location>
</feature>
<evidence type="ECO:0000256" key="1">
    <source>
        <dbReference type="SAM" id="Phobius"/>
    </source>
</evidence>
<organism evidence="2">
    <name type="scientific">Fusarium clavum</name>
    <dbReference type="NCBI Taxonomy" id="2594811"/>
    <lineage>
        <taxon>Eukaryota</taxon>
        <taxon>Fungi</taxon>
        <taxon>Dikarya</taxon>
        <taxon>Ascomycota</taxon>
        <taxon>Pezizomycotina</taxon>
        <taxon>Sordariomycetes</taxon>
        <taxon>Hypocreomycetidae</taxon>
        <taxon>Hypocreales</taxon>
        <taxon>Nectriaceae</taxon>
        <taxon>Fusarium</taxon>
        <taxon>Fusarium incarnatum-equiseti species complex</taxon>
    </lineage>
</organism>
<dbReference type="EMBL" id="CBMI010003324">
    <property type="protein sequence ID" value="CEG05243.1"/>
    <property type="molecule type" value="Genomic_DNA"/>
</dbReference>
<keyword evidence="1" id="KW-0472">Membrane</keyword>
<proteinExistence type="predicted"/>
<gene>
    <name evidence="2" type="ORF">BN850_0101990</name>
</gene>
<comment type="caution">
    <text evidence="2">The sequence shown here is derived from an EMBL/GenBank/DDBJ whole genome shotgun (WGS) entry which is preliminary data.</text>
</comment>
<dbReference type="AlphaFoldDB" id="A0A090MDL2"/>
<reference evidence="2" key="1">
    <citation type="submission" date="2013-05" db="EMBL/GenBank/DDBJ databases">
        <title>Draft genome sequences of six wheat associated Fusarium spp. isolates.</title>
        <authorList>
            <person name="Moolhuijzen P.M."/>
            <person name="Manners J.M."/>
            <person name="Wilcox S."/>
            <person name="Bellgard M.I."/>
            <person name="Gardiner D.M."/>
        </authorList>
    </citation>
    <scope>NUCLEOTIDE SEQUENCE</scope>
    <source>
        <strain evidence="2">CS3069</strain>
    </source>
</reference>
<name>A0A090MDL2_9HYPO</name>
<feature type="transmembrane region" description="Helical" evidence="1">
    <location>
        <begin position="411"/>
        <end position="429"/>
    </location>
</feature>
<protein>
    <submittedName>
        <fullName evidence="2">WGS project CBMI000000000 data, contig CS3069_c003326</fullName>
    </submittedName>
</protein>
<accession>A0A090MDL2</accession>